<gene>
    <name evidence="1" type="primary">mak1</name>
    <name evidence="1" type="ORF">CKALI_03505</name>
</gene>
<keyword evidence="1" id="KW-0808">Transferase</keyword>
<protein>
    <submittedName>
        <fullName evidence="1">Maltokinase</fullName>
        <ecNumber evidence="1">2.7.1.175</ecNumber>
    </submittedName>
</protein>
<dbReference type="KEGG" id="ckw:CKALI_03505"/>
<dbReference type="AlphaFoldDB" id="A0A6B8VJD8"/>
<organism evidence="1 2">
    <name type="scientific">Corynebacterium kalinowskii</name>
    <dbReference type="NCBI Taxonomy" id="2675216"/>
    <lineage>
        <taxon>Bacteria</taxon>
        <taxon>Bacillati</taxon>
        <taxon>Actinomycetota</taxon>
        <taxon>Actinomycetes</taxon>
        <taxon>Mycobacteriales</taxon>
        <taxon>Corynebacteriaceae</taxon>
        <taxon>Corynebacterium</taxon>
    </lineage>
</organism>
<proteinExistence type="predicted"/>
<reference evidence="2" key="1">
    <citation type="submission" date="2019-11" db="EMBL/GenBank/DDBJ databases">
        <title>Complete genome sequence of Corynebacterium kalinowskii 1959, a novel Corynebacterium species isolated from soil of a small paddock in Vilsendorf, Germany.</title>
        <authorList>
            <person name="Schaffert L."/>
            <person name="Ruwe M."/>
            <person name="Milse J."/>
            <person name="Hanuschka K."/>
            <person name="Ortseifen V."/>
            <person name="Droste J."/>
            <person name="Brandt D."/>
            <person name="Schlueter L."/>
            <person name="Kutter Y."/>
            <person name="Vinke S."/>
            <person name="Viehoefer P."/>
            <person name="Jacob L."/>
            <person name="Luebke N.-C."/>
            <person name="Schulte-Berndt E."/>
            <person name="Hain C."/>
            <person name="Linder M."/>
            <person name="Schmidt P."/>
            <person name="Wollenschlaeger L."/>
            <person name="Luttermann T."/>
            <person name="Thieme E."/>
            <person name="Hassa J."/>
            <person name="Haak M."/>
            <person name="Wittchen M."/>
            <person name="Mentz A."/>
            <person name="Persicke M."/>
            <person name="Busche T."/>
            <person name="Ruckert C."/>
        </authorList>
    </citation>
    <scope>NUCLEOTIDE SEQUENCE [LARGE SCALE GENOMIC DNA]</scope>
    <source>
        <strain evidence="2">1959</strain>
    </source>
</reference>
<name>A0A6B8VJD8_9CORY</name>
<dbReference type="Gene3D" id="3.90.1200.10">
    <property type="match status" value="1"/>
</dbReference>
<evidence type="ECO:0000313" key="1">
    <source>
        <dbReference type="EMBL" id="QGU01584.1"/>
    </source>
</evidence>
<accession>A0A6B8VJD8</accession>
<dbReference type="GO" id="GO:0016740">
    <property type="term" value="F:transferase activity"/>
    <property type="evidence" value="ECO:0007669"/>
    <property type="project" value="UniProtKB-KW"/>
</dbReference>
<keyword evidence="2" id="KW-1185">Reference proteome</keyword>
<dbReference type="EC" id="2.7.1.175" evidence="1"/>
<dbReference type="RefSeq" id="WP_156191975.1">
    <property type="nucleotide sequence ID" value="NZ_CP046452.1"/>
</dbReference>
<evidence type="ECO:0000313" key="2">
    <source>
        <dbReference type="Proteomes" id="UP000427071"/>
    </source>
</evidence>
<sequence length="379" mass="41859">MYESIANQRFFRSKQAGITELKQLATADVGNATWALVDVDGDLYQLILSGQQDVLDSPEVLAHIQECFDREEAFGLGELEVLSRPVIPAEPQVSVSTAEQSNSSLIFRGEKPAIAKLFRMLEPGINPDVELLTGLAGQKCSYVPALRAYSTVEWDGETYVTAMVQDFAEGCEEGWARATATAEPFTEDAAMIGEALRHIHHDLAQAFGSDVVPAAQVIDGLKRRMESLICQAEVLEEFRPAITAVYEEASAGETTIQRIHGDAHLGQILRSSDRYLFIDFEGEPARPLSERRGKFSPLQDVAGLVRSFDYAAHFGGRIADPETWAKESTDVFLAAYRAQDSALLRALILDKALYEVVYEANNRPDWLHIPLEAVKRLVG</sequence>
<dbReference type="InterPro" id="IPR011009">
    <property type="entry name" value="Kinase-like_dom_sf"/>
</dbReference>
<dbReference type="EMBL" id="CP046452">
    <property type="protein sequence ID" value="QGU01584.1"/>
    <property type="molecule type" value="Genomic_DNA"/>
</dbReference>
<dbReference type="SUPFAM" id="SSF56112">
    <property type="entry name" value="Protein kinase-like (PK-like)"/>
    <property type="match status" value="1"/>
</dbReference>
<dbReference type="Proteomes" id="UP000427071">
    <property type="component" value="Chromosome"/>
</dbReference>